<protein>
    <submittedName>
        <fullName evidence="2">Uncharacterized protein</fullName>
    </submittedName>
</protein>
<evidence type="ECO:0000313" key="2">
    <source>
        <dbReference type="EMBL" id="RDH27186.1"/>
    </source>
</evidence>
<proteinExistence type="predicted"/>
<organism evidence="2 3">
    <name type="scientific">Aspergillus welwitschiae</name>
    <dbReference type="NCBI Taxonomy" id="1341132"/>
    <lineage>
        <taxon>Eukaryota</taxon>
        <taxon>Fungi</taxon>
        <taxon>Dikarya</taxon>
        <taxon>Ascomycota</taxon>
        <taxon>Pezizomycotina</taxon>
        <taxon>Eurotiomycetes</taxon>
        <taxon>Eurotiomycetidae</taxon>
        <taxon>Eurotiales</taxon>
        <taxon>Aspergillaceae</taxon>
        <taxon>Aspergillus</taxon>
        <taxon>Aspergillus subgen. Circumdati</taxon>
    </lineage>
</organism>
<evidence type="ECO:0000313" key="3">
    <source>
        <dbReference type="Proteomes" id="UP000253729"/>
    </source>
</evidence>
<dbReference type="EMBL" id="KZ852097">
    <property type="protein sequence ID" value="RDH27186.1"/>
    <property type="molecule type" value="Genomic_DNA"/>
</dbReference>
<feature type="transmembrane region" description="Helical" evidence="1">
    <location>
        <begin position="76"/>
        <end position="93"/>
    </location>
</feature>
<reference evidence="2 3" key="1">
    <citation type="submission" date="2018-07" db="EMBL/GenBank/DDBJ databases">
        <title>The genomes of Aspergillus section Nigri reveals drivers in fungal speciation.</title>
        <authorList>
            <consortium name="DOE Joint Genome Institute"/>
            <person name="Vesth T.C."/>
            <person name="Nybo J."/>
            <person name="Theobald S."/>
            <person name="Brandl J."/>
            <person name="Frisvad J.C."/>
            <person name="Nielsen K.F."/>
            <person name="Lyhne E.K."/>
            <person name="Kogle M.E."/>
            <person name="Kuo A."/>
            <person name="Riley R."/>
            <person name="Clum A."/>
            <person name="Nolan M."/>
            <person name="Lipzen A."/>
            <person name="Salamov A."/>
            <person name="Henrissat B."/>
            <person name="Wiebenga A."/>
            <person name="De vries R.P."/>
            <person name="Grigoriev I.V."/>
            <person name="Mortensen U.H."/>
            <person name="Andersen M.R."/>
            <person name="Baker S.E."/>
        </authorList>
    </citation>
    <scope>NUCLEOTIDE SEQUENCE [LARGE SCALE GENOMIC DNA]</scope>
    <source>
        <strain evidence="2 3">CBS 139.54b</strain>
    </source>
</reference>
<keyword evidence="1" id="KW-0812">Transmembrane</keyword>
<keyword evidence="1" id="KW-1133">Transmembrane helix</keyword>
<name>A0A3F3PLF8_9EURO</name>
<dbReference type="AlphaFoldDB" id="A0A3F3PLF8"/>
<gene>
    <name evidence="2" type="ORF">BDQ94DRAFT_154399</name>
</gene>
<dbReference type="RefSeq" id="XP_026620208.1">
    <property type="nucleotide sequence ID" value="XM_026768286.1"/>
</dbReference>
<keyword evidence="3" id="KW-1185">Reference proteome</keyword>
<accession>A0A3F3PLF8</accession>
<dbReference type="GeneID" id="38136642"/>
<dbReference type="Proteomes" id="UP000253729">
    <property type="component" value="Unassembled WGS sequence"/>
</dbReference>
<keyword evidence="1" id="KW-0472">Membrane</keyword>
<sequence>MSHIVWFYGRTRKEHNSLSLVVSWCLMARYVLGLQARNSDTRQSYVRPLIYRVKRKWDIFYCTPISSNQQQGLVKFYLLIPIPWLVLIAAPYTF</sequence>
<evidence type="ECO:0000256" key="1">
    <source>
        <dbReference type="SAM" id="Phobius"/>
    </source>
</evidence>